<keyword evidence="2" id="KW-1185">Reference proteome</keyword>
<proteinExistence type="predicted"/>
<accession>A0A0K0N509</accession>
<dbReference type="GeneID" id="26631041"/>
<evidence type="ECO:0000313" key="2">
    <source>
        <dbReference type="Proteomes" id="UP000203853"/>
    </source>
</evidence>
<dbReference type="EMBL" id="KR011062">
    <property type="protein sequence ID" value="AKJ71770.1"/>
    <property type="molecule type" value="Genomic_DNA"/>
</dbReference>
<organism evidence="1 2">
    <name type="scientific">Tsukamurella phage TIN2</name>
    <dbReference type="NCBI Taxonomy" id="1636545"/>
    <lineage>
        <taxon>Viruses</taxon>
        <taxon>Duplodnaviria</taxon>
        <taxon>Heunggongvirae</taxon>
        <taxon>Uroviricota</taxon>
        <taxon>Caudoviricetes</taxon>
        <taxon>Tinduovirus</taxon>
        <taxon>Tinduovirus TIN2</taxon>
    </lineage>
</organism>
<dbReference type="Proteomes" id="UP000203853">
    <property type="component" value="Segment"/>
</dbReference>
<dbReference type="RefSeq" id="YP_009204515.1">
    <property type="nucleotide sequence ID" value="NC_028865.1"/>
</dbReference>
<gene>
    <name evidence="1" type="ORF">TIN2_80</name>
</gene>
<sequence length="74" mass="8480">MSDIKWEPGNTYRVILADGTLWLETSSKAELDEALERVPMGYLVEQQYTRTAVKWQRVSGGHPFFGKVEYADGR</sequence>
<reference evidence="1 2" key="1">
    <citation type="journal article" date="2015" name="Appl. Environ. Microbiol.">
        <title>Three of a Kind: Genetically Similar Tsukamurella Phages TIN2, TIN3, and TIN4.</title>
        <authorList>
            <person name="Dyson Z.A."/>
            <person name="Tucci J."/>
            <person name="Seviour R.J."/>
            <person name="Petrovski S."/>
        </authorList>
    </citation>
    <scope>NUCLEOTIDE SEQUENCE [LARGE SCALE GENOMIC DNA]</scope>
</reference>
<protein>
    <submittedName>
        <fullName evidence="1">Uncharacterized protein</fullName>
    </submittedName>
</protein>
<evidence type="ECO:0000313" key="1">
    <source>
        <dbReference type="EMBL" id="AKJ71770.1"/>
    </source>
</evidence>
<name>A0A0K0N509_9CAUD</name>
<dbReference type="KEGG" id="vg:26631041"/>